<keyword evidence="4" id="KW-1185">Reference proteome</keyword>
<feature type="compositionally biased region" description="Basic and acidic residues" evidence="2">
    <location>
        <begin position="472"/>
        <end position="487"/>
    </location>
</feature>
<name>A0A8K0NRR7_9TREE</name>
<feature type="region of interest" description="Disordered" evidence="2">
    <location>
        <begin position="183"/>
        <end position="203"/>
    </location>
</feature>
<feature type="compositionally biased region" description="Polar residues" evidence="2">
    <location>
        <begin position="24"/>
        <end position="39"/>
    </location>
</feature>
<sequence length="591" mass="62572">MGNQQSSTGGTPSSPGRSTPGHVSPSNQTDPTGPSSQLGAGSGHNINNSSISSSSSRPLAGGVSSLFGGRDRSGSTSSTIGRSKSNSVSLPSPPTPPGLIDGGHLHPQGLYSLRPAAQDYSHPVVKGLIIEKKLAPFYRGLEDYEDDWTDEQVGQGLREVRQAQAAQAEQEAADELANAAGTTMSLPTASGSSSSSSAIPATTTAGSIRKGLKIAVGGKDKKEEKERAAERERKETRAYKGAVECPICFLYYPPNINTSRCCEQPICTECFVQIKRAEATITHLESEPAACPYCMETDFGVIYEVQKIARPETLMATSPSSADNVVDPRADGQTPRRKSVSSKSKAVVTIDQIRPDWEDKLNAVKAQAARRASRRIIMHRVGDRLIPVGYTSSRTSVPGTDTGPITTEMTQEAFQQFMAAAAGGRGVRSGSVSGSPGSGGPRRSSRRGEREGVNDLEEMMLMEAMRLSMLEHEEQQKREAEAKRKAEQQQGSAGEPLTDASGFLQPRPASNTSSSASSMRNVGSVPGPQPGPSALGHVPHTGGLLAQPAESSPLSGTPITRSEVDVRQPQRPDLINLDSDAAIDPAAYRRN</sequence>
<feature type="region of interest" description="Disordered" evidence="2">
    <location>
        <begin position="421"/>
        <end position="455"/>
    </location>
</feature>
<feature type="compositionally biased region" description="Low complexity" evidence="2">
    <location>
        <begin position="45"/>
        <end position="56"/>
    </location>
</feature>
<feature type="compositionally biased region" description="Low complexity" evidence="2">
    <location>
        <begin position="509"/>
        <end position="526"/>
    </location>
</feature>
<feature type="region of interest" description="Disordered" evidence="2">
    <location>
        <begin position="1"/>
        <end position="110"/>
    </location>
</feature>
<gene>
    <name evidence="3" type="ORF">FFLO_04985</name>
</gene>
<evidence type="ECO:0000313" key="4">
    <source>
        <dbReference type="Proteomes" id="UP000812966"/>
    </source>
</evidence>
<feature type="region of interest" description="Disordered" evidence="2">
    <location>
        <begin position="315"/>
        <end position="343"/>
    </location>
</feature>
<protein>
    <recommendedName>
        <fullName evidence="5">RING-type domain-containing protein</fullName>
    </recommendedName>
</protein>
<dbReference type="CDD" id="cd24139">
    <property type="entry name" value="SIP5-like"/>
    <property type="match status" value="1"/>
</dbReference>
<dbReference type="PANTHER" id="PTHR31315">
    <property type="entry name" value="PROTEIN SIP5"/>
    <property type="match status" value="1"/>
</dbReference>
<feature type="compositionally biased region" description="Low complexity" evidence="2">
    <location>
        <begin position="1"/>
        <end position="21"/>
    </location>
</feature>
<evidence type="ECO:0000313" key="3">
    <source>
        <dbReference type="EMBL" id="KAG7530495.1"/>
    </source>
</evidence>
<dbReference type="EMBL" id="JABELV010000116">
    <property type="protein sequence ID" value="KAG7530495.1"/>
    <property type="molecule type" value="Genomic_DNA"/>
</dbReference>
<comment type="similarity">
    <text evidence="1">Belongs to the SIP5 family.</text>
</comment>
<evidence type="ECO:0000256" key="2">
    <source>
        <dbReference type="SAM" id="MobiDB-lite"/>
    </source>
</evidence>
<proteinExistence type="inferred from homology"/>
<feature type="compositionally biased region" description="Low complexity" evidence="2">
    <location>
        <begin position="74"/>
        <end position="87"/>
    </location>
</feature>
<feature type="region of interest" description="Disordered" evidence="2">
    <location>
        <begin position="472"/>
        <end position="591"/>
    </location>
</feature>
<dbReference type="Proteomes" id="UP000812966">
    <property type="component" value="Unassembled WGS sequence"/>
</dbReference>
<feature type="compositionally biased region" description="Low complexity" evidence="2">
    <location>
        <begin position="187"/>
        <end position="203"/>
    </location>
</feature>
<dbReference type="GO" id="GO:0005737">
    <property type="term" value="C:cytoplasm"/>
    <property type="evidence" value="ECO:0007669"/>
    <property type="project" value="TreeGrafter"/>
</dbReference>
<dbReference type="PANTHER" id="PTHR31315:SF1">
    <property type="entry name" value="PROTEIN SIP5"/>
    <property type="match status" value="1"/>
</dbReference>
<reference evidence="3" key="1">
    <citation type="submission" date="2020-04" db="EMBL/GenBank/DDBJ databases">
        <title>Analysis of mating type loci in Filobasidium floriforme.</title>
        <authorList>
            <person name="Nowrousian M."/>
        </authorList>
    </citation>
    <scope>NUCLEOTIDE SEQUENCE</scope>
    <source>
        <strain evidence="3">CBS 6242</strain>
    </source>
</reference>
<dbReference type="AlphaFoldDB" id="A0A8K0NRR7"/>
<comment type="caution">
    <text evidence="3">The sequence shown here is derived from an EMBL/GenBank/DDBJ whole genome shotgun (WGS) entry which is preliminary data.</text>
</comment>
<feature type="compositionally biased region" description="Low complexity" evidence="2">
    <location>
        <begin position="421"/>
        <end position="435"/>
    </location>
</feature>
<evidence type="ECO:0008006" key="5">
    <source>
        <dbReference type="Google" id="ProtNLM"/>
    </source>
</evidence>
<accession>A0A8K0NRR7</accession>
<dbReference type="InterPro" id="IPR039301">
    <property type="entry name" value="Sip5/DA2"/>
</dbReference>
<organism evidence="3 4">
    <name type="scientific">Filobasidium floriforme</name>
    <dbReference type="NCBI Taxonomy" id="5210"/>
    <lineage>
        <taxon>Eukaryota</taxon>
        <taxon>Fungi</taxon>
        <taxon>Dikarya</taxon>
        <taxon>Basidiomycota</taxon>
        <taxon>Agaricomycotina</taxon>
        <taxon>Tremellomycetes</taxon>
        <taxon>Filobasidiales</taxon>
        <taxon>Filobasidiaceae</taxon>
        <taxon>Filobasidium</taxon>
    </lineage>
</organism>
<feature type="compositionally biased region" description="Polar residues" evidence="2">
    <location>
        <begin position="549"/>
        <end position="560"/>
    </location>
</feature>
<evidence type="ECO:0000256" key="1">
    <source>
        <dbReference type="ARBA" id="ARBA00010402"/>
    </source>
</evidence>